<dbReference type="Proteomes" id="UP000292957">
    <property type="component" value="Unassembled WGS sequence"/>
</dbReference>
<protein>
    <submittedName>
        <fullName evidence="2">Uncharacterized protein</fullName>
    </submittedName>
</protein>
<accession>A0A4Q9MPT0</accession>
<proteinExistence type="predicted"/>
<name>A0A4Q9MPT0_9APHY</name>
<keyword evidence="1" id="KW-0732">Signal</keyword>
<dbReference type="OrthoDB" id="2952577at2759"/>
<reference evidence="2" key="1">
    <citation type="submission" date="2019-01" db="EMBL/GenBank/DDBJ databases">
        <title>Draft genome sequences of three monokaryotic isolates of the white-rot basidiomycete fungus Dichomitus squalens.</title>
        <authorList>
            <consortium name="DOE Joint Genome Institute"/>
            <person name="Lopez S.C."/>
            <person name="Andreopoulos B."/>
            <person name="Pangilinan J."/>
            <person name="Lipzen A."/>
            <person name="Riley R."/>
            <person name="Ahrendt S."/>
            <person name="Ng V."/>
            <person name="Barry K."/>
            <person name="Daum C."/>
            <person name="Grigoriev I.V."/>
            <person name="Hilden K.S."/>
            <person name="Makela M.R."/>
            <person name="de Vries R.P."/>
        </authorList>
    </citation>
    <scope>NUCLEOTIDE SEQUENCE [LARGE SCALE GENOMIC DNA]</scope>
    <source>
        <strain evidence="2">OM18370.1</strain>
    </source>
</reference>
<evidence type="ECO:0000256" key="1">
    <source>
        <dbReference type="SAM" id="SignalP"/>
    </source>
</evidence>
<feature type="non-terminal residue" evidence="2">
    <location>
        <position position="99"/>
    </location>
</feature>
<dbReference type="AlphaFoldDB" id="A0A4Q9MPT0"/>
<dbReference type="EMBL" id="ML143423">
    <property type="protein sequence ID" value="TBU28221.1"/>
    <property type="molecule type" value="Genomic_DNA"/>
</dbReference>
<gene>
    <name evidence="2" type="ORF">BD311DRAFT_614495</name>
</gene>
<evidence type="ECO:0000313" key="2">
    <source>
        <dbReference type="EMBL" id="TBU28221.1"/>
    </source>
</evidence>
<feature type="non-terminal residue" evidence="2">
    <location>
        <position position="1"/>
    </location>
</feature>
<sequence>EPFILVALLVVSALHTLSSLDRKATNLVLETARVFLTGAFIWCNKSLPKHHPATTGGGARKHAKLTPPQQAIVDSIPRDIRTVLSQLRVQPDIVRYACC</sequence>
<organism evidence="2">
    <name type="scientific">Dichomitus squalens</name>
    <dbReference type="NCBI Taxonomy" id="114155"/>
    <lineage>
        <taxon>Eukaryota</taxon>
        <taxon>Fungi</taxon>
        <taxon>Dikarya</taxon>
        <taxon>Basidiomycota</taxon>
        <taxon>Agaricomycotina</taxon>
        <taxon>Agaricomycetes</taxon>
        <taxon>Polyporales</taxon>
        <taxon>Polyporaceae</taxon>
        <taxon>Dichomitus</taxon>
    </lineage>
</organism>
<feature type="chain" id="PRO_5020384984" evidence="1">
    <location>
        <begin position="20"/>
        <end position="99"/>
    </location>
</feature>
<feature type="signal peptide" evidence="1">
    <location>
        <begin position="1"/>
        <end position="19"/>
    </location>
</feature>